<evidence type="ECO:0000313" key="3">
    <source>
        <dbReference type="Proteomes" id="UP000193083"/>
    </source>
</evidence>
<dbReference type="Gene3D" id="3.90.230.10">
    <property type="entry name" value="Creatinase/methionine aminopeptidase superfamily"/>
    <property type="match status" value="1"/>
</dbReference>
<proteinExistence type="predicted"/>
<organism evidence="2 3">
    <name type="scientific">Mesorhizobium australicum</name>
    <dbReference type="NCBI Taxonomy" id="536018"/>
    <lineage>
        <taxon>Bacteria</taxon>
        <taxon>Pseudomonadati</taxon>
        <taxon>Pseudomonadota</taxon>
        <taxon>Alphaproteobacteria</taxon>
        <taxon>Hyphomicrobiales</taxon>
        <taxon>Phyllobacteriaceae</taxon>
        <taxon>Mesorhizobium</taxon>
    </lineage>
</organism>
<dbReference type="InterPro" id="IPR050659">
    <property type="entry name" value="Peptidase_M24B"/>
</dbReference>
<dbReference type="EMBL" id="FXBL01000004">
    <property type="protein sequence ID" value="SMH36563.1"/>
    <property type="molecule type" value="Genomic_DNA"/>
</dbReference>
<dbReference type="GO" id="GO:0004177">
    <property type="term" value="F:aminopeptidase activity"/>
    <property type="evidence" value="ECO:0007669"/>
    <property type="project" value="UniProtKB-KW"/>
</dbReference>
<sequence length="393" mass="42633">MTDLPAMTELAAELRGKAFREVPDDVELIVSSESANKAYLSGYVSMSHDVAPNYRSAALATRERASLVVSAADAGPAFDLLRDPGLIHRYGEFYFETAGDGEPKGYNVKPKASFDEAAADALRALKPAGGRVGIDRADGDLLWTLGRDILGEAKVIDVTDNLRRARTTKTANEVERLRRATVLVEDGFRKIIDTAHTGMSETDLAAMIAERMVAGGGIPRFISVTTGPRSALADAYATDRKIAKGELIRIDAGCTVDGYWSDMARTFVFGEPDARQSRTYRALHIGLEEELAAVTAGIAANELFAVAMNAVKANGIPHYKRQHCGHGIGLRTYDSPLVNSVDTTKLVEGMCLCVETPYYEFNLDGMMVEDTIRVTANGYEPITTISRELFAIP</sequence>
<gene>
    <name evidence="2" type="ORF">SAMN02982922_1783</name>
</gene>
<dbReference type="SUPFAM" id="SSF55920">
    <property type="entry name" value="Creatinase/aminopeptidase"/>
    <property type="match status" value="1"/>
</dbReference>
<dbReference type="RefSeq" id="WP_085463840.1">
    <property type="nucleotide sequence ID" value="NZ_FXBL01000004.1"/>
</dbReference>
<evidence type="ECO:0000259" key="1">
    <source>
        <dbReference type="Pfam" id="PF00557"/>
    </source>
</evidence>
<dbReference type="CDD" id="cd01066">
    <property type="entry name" value="APP_MetAP"/>
    <property type="match status" value="1"/>
</dbReference>
<accession>A0A1X7NHE7</accession>
<protein>
    <submittedName>
        <fullName evidence="2">Xaa-Pro aminopeptidase</fullName>
    </submittedName>
</protein>
<keyword evidence="2" id="KW-0378">Hydrolase</keyword>
<dbReference type="SUPFAM" id="SSF53092">
    <property type="entry name" value="Creatinase/prolidase N-terminal domain"/>
    <property type="match status" value="1"/>
</dbReference>
<dbReference type="AlphaFoldDB" id="A0A1X7NHE7"/>
<evidence type="ECO:0000313" key="2">
    <source>
        <dbReference type="EMBL" id="SMH36563.1"/>
    </source>
</evidence>
<dbReference type="PANTHER" id="PTHR46112:SF2">
    <property type="entry name" value="XAA-PRO AMINOPEPTIDASE P-RELATED"/>
    <property type="match status" value="1"/>
</dbReference>
<keyword evidence="2" id="KW-0031">Aminopeptidase</keyword>
<keyword evidence="3" id="KW-1185">Reference proteome</keyword>
<feature type="domain" description="Peptidase M24" evidence="1">
    <location>
        <begin position="175"/>
        <end position="376"/>
    </location>
</feature>
<dbReference type="Pfam" id="PF00557">
    <property type="entry name" value="Peptidase_M24"/>
    <property type="match status" value="1"/>
</dbReference>
<keyword evidence="2" id="KW-0645">Protease</keyword>
<dbReference type="InterPro" id="IPR036005">
    <property type="entry name" value="Creatinase/aminopeptidase-like"/>
</dbReference>
<dbReference type="PANTHER" id="PTHR46112">
    <property type="entry name" value="AMINOPEPTIDASE"/>
    <property type="match status" value="1"/>
</dbReference>
<dbReference type="InterPro" id="IPR029149">
    <property type="entry name" value="Creatin/AminoP/Spt16_N"/>
</dbReference>
<name>A0A1X7NHE7_9HYPH</name>
<reference evidence="3" key="1">
    <citation type="submission" date="2017-04" db="EMBL/GenBank/DDBJ databases">
        <authorList>
            <person name="Varghese N."/>
            <person name="Submissions S."/>
        </authorList>
    </citation>
    <scope>NUCLEOTIDE SEQUENCE [LARGE SCALE GENOMIC DNA]</scope>
    <source>
        <strain evidence="3">B5P</strain>
    </source>
</reference>
<dbReference type="OrthoDB" id="9806388at2"/>
<dbReference type="InterPro" id="IPR000994">
    <property type="entry name" value="Pept_M24"/>
</dbReference>
<dbReference type="Proteomes" id="UP000193083">
    <property type="component" value="Unassembled WGS sequence"/>
</dbReference>